<name>A0AA39ZTM2_9PEZI</name>
<organism evidence="1 2">
    <name type="scientific">Lasiosphaeria miniovina</name>
    <dbReference type="NCBI Taxonomy" id="1954250"/>
    <lineage>
        <taxon>Eukaryota</taxon>
        <taxon>Fungi</taxon>
        <taxon>Dikarya</taxon>
        <taxon>Ascomycota</taxon>
        <taxon>Pezizomycotina</taxon>
        <taxon>Sordariomycetes</taxon>
        <taxon>Sordariomycetidae</taxon>
        <taxon>Sordariales</taxon>
        <taxon>Lasiosphaeriaceae</taxon>
        <taxon>Lasiosphaeria</taxon>
    </lineage>
</organism>
<dbReference type="RefSeq" id="XP_060290202.1">
    <property type="nucleotide sequence ID" value="XM_060446175.1"/>
</dbReference>
<dbReference type="GeneID" id="85329445"/>
<dbReference type="Proteomes" id="UP001172101">
    <property type="component" value="Unassembled WGS sequence"/>
</dbReference>
<gene>
    <name evidence="1" type="ORF">B0T26DRAFT_756901</name>
</gene>
<evidence type="ECO:0000313" key="2">
    <source>
        <dbReference type="Proteomes" id="UP001172101"/>
    </source>
</evidence>
<proteinExistence type="predicted"/>
<comment type="caution">
    <text evidence="1">The sequence shown here is derived from an EMBL/GenBank/DDBJ whole genome shotgun (WGS) entry which is preliminary data.</text>
</comment>
<sequence length="94" mass="10485">MGARHPDLGPPYNLRAETIVTDLTTELPPWIHSCYGPGRDAPEQLFGGYPLEQSFEEIRLHYTQAAMSGNPQTALNEIESYKQAKHALLLLPLP</sequence>
<protein>
    <submittedName>
        <fullName evidence="1">Uncharacterized protein</fullName>
    </submittedName>
</protein>
<dbReference type="AlphaFoldDB" id="A0AA39ZTM2"/>
<keyword evidence="2" id="KW-1185">Reference proteome</keyword>
<evidence type="ECO:0000313" key="1">
    <source>
        <dbReference type="EMBL" id="KAK0703343.1"/>
    </source>
</evidence>
<dbReference type="EMBL" id="JAUIRO010000008">
    <property type="protein sequence ID" value="KAK0703343.1"/>
    <property type="molecule type" value="Genomic_DNA"/>
</dbReference>
<accession>A0AA39ZTM2</accession>
<reference evidence="1" key="1">
    <citation type="submission" date="2023-06" db="EMBL/GenBank/DDBJ databases">
        <title>Genome-scale phylogeny and comparative genomics of the fungal order Sordariales.</title>
        <authorList>
            <consortium name="Lawrence Berkeley National Laboratory"/>
            <person name="Hensen N."/>
            <person name="Bonometti L."/>
            <person name="Westerberg I."/>
            <person name="Brannstrom I.O."/>
            <person name="Guillou S."/>
            <person name="Cros-Aarteil S."/>
            <person name="Calhoun S."/>
            <person name="Haridas S."/>
            <person name="Kuo A."/>
            <person name="Mondo S."/>
            <person name="Pangilinan J."/>
            <person name="Riley R."/>
            <person name="LaButti K."/>
            <person name="Andreopoulos B."/>
            <person name="Lipzen A."/>
            <person name="Chen C."/>
            <person name="Yanf M."/>
            <person name="Daum C."/>
            <person name="Ng V."/>
            <person name="Clum A."/>
            <person name="Steindorff A."/>
            <person name="Ohm R."/>
            <person name="Martin F."/>
            <person name="Silar P."/>
            <person name="Natvig D."/>
            <person name="Lalanne C."/>
            <person name="Gautier V."/>
            <person name="Ament-velasquez S.L."/>
            <person name="Kruys A."/>
            <person name="Hutchinson M.I."/>
            <person name="Powell A.J."/>
            <person name="Barry K."/>
            <person name="Miller A.N."/>
            <person name="Grigoriev I.V."/>
            <person name="Debuchy R."/>
            <person name="Gladieux P."/>
            <person name="Thoren M.H."/>
            <person name="Johannesson H."/>
        </authorList>
    </citation>
    <scope>NUCLEOTIDE SEQUENCE</scope>
    <source>
        <strain evidence="1">SMH2392-1A</strain>
    </source>
</reference>